<dbReference type="EC" id="1.5.5.2" evidence="2 5"/>
<dbReference type="Pfam" id="PF01619">
    <property type="entry name" value="Pro_dh"/>
    <property type="match status" value="1"/>
</dbReference>
<evidence type="ECO:0000256" key="2">
    <source>
        <dbReference type="ARBA" id="ARBA00012695"/>
    </source>
</evidence>
<evidence type="ECO:0000256" key="3">
    <source>
        <dbReference type="ARBA" id="ARBA00023002"/>
    </source>
</evidence>
<dbReference type="EMBL" id="JAVRRJ010000001">
    <property type="protein sequence ID" value="KAK5091668.1"/>
    <property type="molecule type" value="Genomic_DNA"/>
</dbReference>
<comment type="caution">
    <text evidence="7">The sequence shown here is derived from an EMBL/GenBank/DDBJ whole genome shotgun (WGS) entry which is preliminary data.</text>
</comment>
<keyword evidence="3 5" id="KW-0560">Oxidoreductase</keyword>
<keyword evidence="5" id="KW-0274">FAD</keyword>
<dbReference type="InterPro" id="IPR029041">
    <property type="entry name" value="FAD-linked_oxidoreductase-like"/>
</dbReference>
<organism evidence="7 8">
    <name type="scientific">Lithohypha guttulata</name>
    <dbReference type="NCBI Taxonomy" id="1690604"/>
    <lineage>
        <taxon>Eukaryota</taxon>
        <taxon>Fungi</taxon>
        <taxon>Dikarya</taxon>
        <taxon>Ascomycota</taxon>
        <taxon>Pezizomycotina</taxon>
        <taxon>Eurotiomycetes</taxon>
        <taxon>Chaetothyriomycetidae</taxon>
        <taxon>Chaetothyriales</taxon>
        <taxon>Trichomeriaceae</taxon>
        <taxon>Lithohypha</taxon>
    </lineage>
</organism>
<name>A0AAN7YKJ1_9EURO</name>
<dbReference type="PANTHER" id="PTHR13914">
    <property type="entry name" value="PROLINE OXIDASE"/>
    <property type="match status" value="1"/>
</dbReference>
<sequence length="427" mass="48147">MPSTTAMSCLSWPNLLRSYAITSISSIPVLLKPSLAIMKYLTTSKSRFLNPDHNRILHALLKHTFYVQFCAGETPVEVRRTIQSLKHIGYKGVVLCHAREVVLSKEEMTALGAPSESSEHQERDTGEITRWRDDVLETVNLTQEGDFVALKFTGAGRQALQHLRATTPCAPALRDAVHDTCKLAQKRGVSLLFDAEYAWLQDGIDNWTMYYMKHYNKERAVVYGTYQAYAKRAPGLLARHLAEAQKNDFVLGVKLVRGAYMGSDPRELFWDSIEDTHKCYDNLAACVMRRKYDGLLQPAEGQSPEFPRVELMLASHNHESVRKAQAIRDQQAKSGEERIRMTYGQLMGMADHVSCEIVQQANTRGTDITPTTEIPHGVKYLTWGSLGITMKYLLRRAYENQDAVSRTIDARKALGREIAVRLGLARA</sequence>
<dbReference type="Gene3D" id="3.20.20.220">
    <property type="match status" value="1"/>
</dbReference>
<evidence type="ECO:0000256" key="4">
    <source>
        <dbReference type="ARBA" id="ARBA00023062"/>
    </source>
</evidence>
<evidence type="ECO:0000313" key="7">
    <source>
        <dbReference type="EMBL" id="KAK5091668.1"/>
    </source>
</evidence>
<evidence type="ECO:0000259" key="6">
    <source>
        <dbReference type="Pfam" id="PF01619"/>
    </source>
</evidence>
<protein>
    <recommendedName>
        <fullName evidence="2 5">Proline dehydrogenase</fullName>
        <ecNumber evidence="2 5">1.5.5.2</ecNumber>
    </recommendedName>
</protein>
<dbReference type="SUPFAM" id="SSF51730">
    <property type="entry name" value="FAD-linked oxidoreductase"/>
    <property type="match status" value="1"/>
</dbReference>
<dbReference type="GO" id="GO:0071949">
    <property type="term" value="F:FAD binding"/>
    <property type="evidence" value="ECO:0007669"/>
    <property type="project" value="TreeGrafter"/>
</dbReference>
<dbReference type="AlphaFoldDB" id="A0AAN7YKJ1"/>
<evidence type="ECO:0000313" key="8">
    <source>
        <dbReference type="Proteomes" id="UP001309876"/>
    </source>
</evidence>
<accession>A0AAN7YKJ1</accession>
<dbReference type="InterPro" id="IPR002872">
    <property type="entry name" value="Proline_DH_dom"/>
</dbReference>
<keyword evidence="8" id="KW-1185">Reference proteome</keyword>
<dbReference type="PANTHER" id="PTHR13914:SF30">
    <property type="entry name" value="PROLINE DEHYDROGENASE"/>
    <property type="match status" value="1"/>
</dbReference>
<dbReference type="GO" id="GO:0010133">
    <property type="term" value="P:L-proline catabolic process to L-glutamate"/>
    <property type="evidence" value="ECO:0007669"/>
    <property type="project" value="TreeGrafter"/>
</dbReference>
<dbReference type="GO" id="GO:0004657">
    <property type="term" value="F:proline dehydrogenase activity"/>
    <property type="evidence" value="ECO:0007669"/>
    <property type="project" value="UniProtKB-EC"/>
</dbReference>
<dbReference type="GO" id="GO:0005739">
    <property type="term" value="C:mitochondrion"/>
    <property type="evidence" value="ECO:0007669"/>
    <property type="project" value="TreeGrafter"/>
</dbReference>
<dbReference type="InterPro" id="IPR015659">
    <property type="entry name" value="Proline_oxidase"/>
</dbReference>
<keyword evidence="5" id="KW-0285">Flavoprotein</keyword>
<evidence type="ECO:0000256" key="1">
    <source>
        <dbReference type="ARBA" id="ARBA00005869"/>
    </source>
</evidence>
<evidence type="ECO:0000256" key="5">
    <source>
        <dbReference type="RuleBase" id="RU364054"/>
    </source>
</evidence>
<feature type="domain" description="Proline dehydrogenase" evidence="6">
    <location>
        <begin position="79"/>
        <end position="407"/>
    </location>
</feature>
<comment type="similarity">
    <text evidence="1 5">Belongs to the proline oxidase family.</text>
</comment>
<reference evidence="7 8" key="1">
    <citation type="submission" date="2023-08" db="EMBL/GenBank/DDBJ databases">
        <title>Black Yeasts Isolated from many extreme environments.</title>
        <authorList>
            <person name="Coleine C."/>
            <person name="Stajich J.E."/>
            <person name="Selbmann L."/>
        </authorList>
    </citation>
    <scope>NUCLEOTIDE SEQUENCE [LARGE SCALE GENOMIC DNA]</scope>
    <source>
        <strain evidence="7 8">CCFEE 5910</strain>
    </source>
</reference>
<dbReference type="Proteomes" id="UP001309876">
    <property type="component" value="Unassembled WGS sequence"/>
</dbReference>
<comment type="function">
    <text evidence="5">Converts proline to delta-1-pyrroline-5-carboxylate.</text>
</comment>
<gene>
    <name evidence="7" type="primary">PUT1_1</name>
    <name evidence="7" type="ORF">LTR05_001853</name>
</gene>
<keyword evidence="4 5" id="KW-0642">Proline metabolism</keyword>
<comment type="catalytic activity">
    <reaction evidence="5">
        <text>L-proline + a quinone = (S)-1-pyrroline-5-carboxylate + a quinol + H(+)</text>
        <dbReference type="Rhea" id="RHEA:23784"/>
        <dbReference type="ChEBI" id="CHEBI:15378"/>
        <dbReference type="ChEBI" id="CHEBI:17388"/>
        <dbReference type="ChEBI" id="CHEBI:24646"/>
        <dbReference type="ChEBI" id="CHEBI:60039"/>
        <dbReference type="ChEBI" id="CHEBI:132124"/>
        <dbReference type="EC" id="1.5.5.2"/>
    </reaction>
</comment>
<proteinExistence type="inferred from homology"/>
<comment type="cofactor">
    <cofactor evidence="5">
        <name>FAD</name>
        <dbReference type="ChEBI" id="CHEBI:57692"/>
    </cofactor>
</comment>